<dbReference type="PROSITE" id="PS50109">
    <property type="entry name" value="HIS_KIN"/>
    <property type="match status" value="1"/>
</dbReference>
<dbReference type="InterPro" id="IPR003594">
    <property type="entry name" value="HATPase_dom"/>
</dbReference>
<keyword evidence="2" id="KW-0418">Kinase</keyword>
<dbReference type="InterPro" id="IPR005467">
    <property type="entry name" value="His_kinase_dom"/>
</dbReference>
<dbReference type="Proteomes" id="UP000185911">
    <property type="component" value="Unassembled WGS sequence"/>
</dbReference>
<dbReference type="GO" id="GO:0005886">
    <property type="term" value="C:plasma membrane"/>
    <property type="evidence" value="ECO:0007669"/>
    <property type="project" value="TreeGrafter"/>
</dbReference>
<dbReference type="STRING" id="81479.RA876_09920"/>
<dbReference type="Pfam" id="PF02518">
    <property type="entry name" value="HATPase_c"/>
    <property type="match status" value="1"/>
</dbReference>
<dbReference type="InterPro" id="IPR036890">
    <property type="entry name" value="HATPase_C_sf"/>
</dbReference>
<evidence type="ECO:0000313" key="3">
    <source>
        <dbReference type="Proteomes" id="UP000185911"/>
    </source>
</evidence>
<dbReference type="PANTHER" id="PTHR45569">
    <property type="entry name" value="SENSOR PROTEIN KDPD"/>
    <property type="match status" value="1"/>
</dbReference>
<feature type="domain" description="Histidine kinase" evidence="1">
    <location>
        <begin position="14"/>
        <end position="230"/>
    </location>
</feature>
<name>A0A1Q8YBP9_9BURK</name>
<evidence type="ECO:0000313" key="2">
    <source>
        <dbReference type="EMBL" id="OLP05511.1"/>
    </source>
</evidence>
<dbReference type="InterPro" id="IPR052023">
    <property type="entry name" value="Histidine_kinase_KdpD"/>
</dbReference>
<dbReference type="PANTHER" id="PTHR45569:SF1">
    <property type="entry name" value="SENSOR PROTEIN KDPD"/>
    <property type="match status" value="1"/>
</dbReference>
<sequence>MSMEEISFTDLMASSIHDMKNSVNVQVNALENIASSAKARGDLEAFNSLVLVIAQAHRVNANLIQLLSLYKFGKSTYPLDIREQSVAELIAEALLQQRAVLDFKGIDVTVDCAPGCYWYFDHDLMTGVLLNALNNACHYTQDKIHIAAQVQDNTLVLRVEDNGPGYPAHMLQGDAVQASKGVNFASGSTGLGFYFSAQVAQLHQNNGRVGTLAVANGGAYGGGCFVVSLP</sequence>
<keyword evidence="3" id="KW-1185">Reference proteome</keyword>
<comment type="caution">
    <text evidence="2">The sequence shown here is derived from an EMBL/GenBank/DDBJ whole genome shotgun (WGS) entry which is preliminary data.</text>
</comment>
<reference evidence="2 3" key="1">
    <citation type="submission" date="2017-01" db="EMBL/GenBank/DDBJ databases">
        <title>Genome sequence of Rhodoferax antarcticus ANT.BR, a psychrophilic purple nonsulfur bacterium from an Antarctic microbial mat.</title>
        <authorList>
            <person name="Baker J."/>
            <person name="Riester C."/>
            <person name="Skinner B."/>
            <person name="Newell A."/>
            <person name="Swingley W."/>
            <person name="Madigan M."/>
            <person name="Jung D."/>
            <person name="Asao M."/>
            <person name="Chen M."/>
            <person name="Loughlin P."/>
            <person name="Pan H."/>
            <person name="Lin S."/>
            <person name="Li N."/>
            <person name="Shaw J."/>
            <person name="Prado M."/>
            <person name="Sherman C."/>
            <person name="Li X."/>
            <person name="Tang J."/>
            <person name="Blankenship R."/>
            <person name="Zhao T."/>
            <person name="Touchman J."/>
            <person name="Sattley M."/>
        </authorList>
    </citation>
    <scope>NUCLEOTIDE SEQUENCE [LARGE SCALE GENOMIC DNA]</scope>
    <source>
        <strain evidence="2 3">ANT.BR</strain>
    </source>
</reference>
<dbReference type="AlphaFoldDB" id="A0A1Q8YBP9"/>
<dbReference type="Gene3D" id="3.30.565.10">
    <property type="entry name" value="Histidine kinase-like ATPase, C-terminal domain"/>
    <property type="match status" value="1"/>
</dbReference>
<proteinExistence type="predicted"/>
<organism evidence="2 3">
    <name type="scientific">Rhodoferax antarcticus ANT.BR</name>
    <dbReference type="NCBI Taxonomy" id="1111071"/>
    <lineage>
        <taxon>Bacteria</taxon>
        <taxon>Pseudomonadati</taxon>
        <taxon>Pseudomonadota</taxon>
        <taxon>Betaproteobacteria</taxon>
        <taxon>Burkholderiales</taxon>
        <taxon>Comamonadaceae</taxon>
        <taxon>Rhodoferax</taxon>
    </lineage>
</organism>
<dbReference type="GO" id="GO:0000155">
    <property type="term" value="F:phosphorelay sensor kinase activity"/>
    <property type="evidence" value="ECO:0007669"/>
    <property type="project" value="TreeGrafter"/>
</dbReference>
<gene>
    <name evidence="2" type="ORF">BLL52_3178</name>
</gene>
<evidence type="ECO:0000259" key="1">
    <source>
        <dbReference type="PROSITE" id="PS50109"/>
    </source>
</evidence>
<dbReference type="SUPFAM" id="SSF55874">
    <property type="entry name" value="ATPase domain of HSP90 chaperone/DNA topoisomerase II/histidine kinase"/>
    <property type="match status" value="1"/>
</dbReference>
<protein>
    <submittedName>
        <fullName evidence="2">Signal transduction histidine kinase</fullName>
    </submittedName>
</protein>
<keyword evidence="2" id="KW-0808">Transferase</keyword>
<dbReference type="EMBL" id="MSYM01000016">
    <property type="protein sequence ID" value="OLP05511.1"/>
    <property type="molecule type" value="Genomic_DNA"/>
</dbReference>
<dbReference type="SMART" id="SM00387">
    <property type="entry name" value="HATPase_c"/>
    <property type="match status" value="1"/>
</dbReference>
<accession>A0A1Q8YBP9</accession>